<gene>
    <name evidence="1" type="ORF">CITCOLO1_LOCUS4987</name>
</gene>
<proteinExistence type="predicted"/>
<name>A0ABP0XYP9_9ROSI</name>
<dbReference type="EMBL" id="OZ021745">
    <property type="protein sequence ID" value="CAK9313274.1"/>
    <property type="molecule type" value="Genomic_DNA"/>
</dbReference>
<evidence type="ECO:0000313" key="1">
    <source>
        <dbReference type="EMBL" id="CAK9313274.1"/>
    </source>
</evidence>
<protein>
    <submittedName>
        <fullName evidence="1">Uncharacterized protein</fullName>
    </submittedName>
</protein>
<evidence type="ECO:0000313" key="2">
    <source>
        <dbReference type="Proteomes" id="UP001642487"/>
    </source>
</evidence>
<dbReference type="Proteomes" id="UP001642487">
    <property type="component" value="Chromosome 11"/>
</dbReference>
<sequence>MASSPVYLQSSARINNGIGSFSVYWILSFVHMGYGDSWSRRHYLKYCQNNSAVGSYTVLVRPNESRIKILVHNRKSSYCSTLGNAIRCCLHLGCV</sequence>
<organism evidence="1 2">
    <name type="scientific">Citrullus colocynthis</name>
    <name type="common">colocynth</name>
    <dbReference type="NCBI Taxonomy" id="252529"/>
    <lineage>
        <taxon>Eukaryota</taxon>
        <taxon>Viridiplantae</taxon>
        <taxon>Streptophyta</taxon>
        <taxon>Embryophyta</taxon>
        <taxon>Tracheophyta</taxon>
        <taxon>Spermatophyta</taxon>
        <taxon>Magnoliopsida</taxon>
        <taxon>eudicotyledons</taxon>
        <taxon>Gunneridae</taxon>
        <taxon>Pentapetalae</taxon>
        <taxon>rosids</taxon>
        <taxon>fabids</taxon>
        <taxon>Cucurbitales</taxon>
        <taxon>Cucurbitaceae</taxon>
        <taxon>Benincaseae</taxon>
        <taxon>Citrullus</taxon>
    </lineage>
</organism>
<keyword evidence="2" id="KW-1185">Reference proteome</keyword>
<reference evidence="1 2" key="1">
    <citation type="submission" date="2024-03" db="EMBL/GenBank/DDBJ databases">
        <authorList>
            <person name="Gkanogiannis A."/>
            <person name="Becerra Lopez-Lavalle L."/>
        </authorList>
    </citation>
    <scope>NUCLEOTIDE SEQUENCE [LARGE SCALE GENOMIC DNA]</scope>
</reference>
<accession>A0ABP0XYP9</accession>